<feature type="transmembrane region" description="Helical" evidence="6">
    <location>
        <begin position="345"/>
        <end position="366"/>
    </location>
</feature>
<feature type="transmembrane region" description="Helical" evidence="6">
    <location>
        <begin position="259"/>
        <end position="279"/>
    </location>
</feature>
<keyword evidence="3 6" id="KW-0812">Transmembrane</keyword>
<evidence type="ECO:0000313" key="8">
    <source>
        <dbReference type="Proteomes" id="UP000218677"/>
    </source>
</evidence>
<keyword evidence="8" id="KW-1185">Reference proteome</keyword>
<comment type="subcellular location">
    <subcellularLocation>
        <location evidence="1">Cell membrane</location>
        <topology evidence="1">Multi-pass membrane protein</topology>
    </subcellularLocation>
</comment>
<feature type="transmembrane region" description="Helical" evidence="6">
    <location>
        <begin position="184"/>
        <end position="208"/>
    </location>
</feature>
<evidence type="ECO:0000256" key="4">
    <source>
        <dbReference type="ARBA" id="ARBA00022989"/>
    </source>
</evidence>
<comment type="caution">
    <text evidence="7">The sequence shown here is derived from an EMBL/GenBank/DDBJ whole genome shotgun (WGS) entry which is preliminary data.</text>
</comment>
<dbReference type="RefSeq" id="WP_096651979.1">
    <property type="nucleotide sequence ID" value="NZ_NWUX01000011.1"/>
</dbReference>
<evidence type="ECO:0000256" key="3">
    <source>
        <dbReference type="ARBA" id="ARBA00022692"/>
    </source>
</evidence>
<proteinExistence type="predicted"/>
<feature type="transmembrane region" description="Helical" evidence="6">
    <location>
        <begin position="127"/>
        <end position="144"/>
    </location>
</feature>
<evidence type="ECO:0000256" key="5">
    <source>
        <dbReference type="ARBA" id="ARBA00023136"/>
    </source>
</evidence>
<feature type="transmembrane region" description="Helical" evidence="6">
    <location>
        <begin position="156"/>
        <end position="178"/>
    </location>
</feature>
<evidence type="ECO:0000256" key="1">
    <source>
        <dbReference type="ARBA" id="ARBA00004651"/>
    </source>
</evidence>
<keyword evidence="4 6" id="KW-1133">Transmembrane helix</keyword>
<keyword evidence="5 6" id="KW-0472">Membrane</keyword>
<name>A0A2A4HK87_9GAMM</name>
<evidence type="ECO:0000313" key="7">
    <source>
        <dbReference type="EMBL" id="PCF95186.1"/>
    </source>
</evidence>
<dbReference type="InterPro" id="IPR050833">
    <property type="entry name" value="Poly_Biosynth_Transport"/>
</dbReference>
<dbReference type="OrthoDB" id="5785171at2"/>
<feature type="transmembrane region" description="Helical" evidence="6">
    <location>
        <begin position="88"/>
        <end position="107"/>
    </location>
</feature>
<accession>A0A2A4HK87</accession>
<dbReference type="Proteomes" id="UP000218677">
    <property type="component" value="Unassembled WGS sequence"/>
</dbReference>
<dbReference type="GO" id="GO:0005886">
    <property type="term" value="C:plasma membrane"/>
    <property type="evidence" value="ECO:0007669"/>
    <property type="project" value="UniProtKB-SubCell"/>
</dbReference>
<dbReference type="InterPro" id="IPR002797">
    <property type="entry name" value="Polysacc_synth"/>
</dbReference>
<gene>
    <name evidence="7" type="ORF">CPA45_12805</name>
</gene>
<dbReference type="EMBL" id="NWUX01000011">
    <property type="protein sequence ID" value="PCF95186.1"/>
    <property type="molecule type" value="Genomic_DNA"/>
</dbReference>
<protein>
    <submittedName>
        <fullName evidence="7">Uncharacterized protein</fullName>
    </submittedName>
</protein>
<feature type="transmembrane region" description="Helical" evidence="6">
    <location>
        <begin position="37"/>
        <end position="59"/>
    </location>
</feature>
<evidence type="ECO:0000256" key="2">
    <source>
        <dbReference type="ARBA" id="ARBA00022475"/>
    </source>
</evidence>
<feature type="transmembrane region" description="Helical" evidence="6">
    <location>
        <begin position="375"/>
        <end position="392"/>
    </location>
</feature>
<feature type="transmembrane region" description="Helical" evidence="6">
    <location>
        <begin position="398"/>
        <end position="418"/>
    </location>
</feature>
<dbReference type="PANTHER" id="PTHR30250">
    <property type="entry name" value="PST FAMILY PREDICTED COLANIC ACID TRANSPORTER"/>
    <property type="match status" value="1"/>
</dbReference>
<reference evidence="8" key="1">
    <citation type="submission" date="2017-09" db="EMBL/GenBank/DDBJ databases">
        <authorList>
            <person name="Cho G.-S."/>
            <person name="Oguntoyinbo F.A."/>
            <person name="Cnockaert M."/>
            <person name="Kabisch J."/>
            <person name="Neve H."/>
            <person name="Bockelmann W."/>
            <person name="Wenning M."/>
            <person name="Franz C.M."/>
            <person name="Vandamme P."/>
        </authorList>
    </citation>
    <scope>NUCLEOTIDE SEQUENCE [LARGE SCALE GENOMIC DNA]</scope>
    <source>
        <strain evidence="8">MBT G8648</strain>
    </source>
</reference>
<dbReference type="Pfam" id="PF01943">
    <property type="entry name" value="Polysacc_synt"/>
    <property type="match status" value="1"/>
</dbReference>
<dbReference type="PANTHER" id="PTHR30250:SF11">
    <property type="entry name" value="O-ANTIGEN TRANSPORTER-RELATED"/>
    <property type="match status" value="1"/>
</dbReference>
<feature type="transmembrane region" description="Helical" evidence="6">
    <location>
        <begin position="307"/>
        <end position="325"/>
    </location>
</feature>
<evidence type="ECO:0000256" key="6">
    <source>
        <dbReference type="SAM" id="Phobius"/>
    </source>
</evidence>
<keyword evidence="2" id="KW-1003">Cell membrane</keyword>
<feature type="transmembrane region" description="Helical" evidence="6">
    <location>
        <begin position="12"/>
        <end position="31"/>
    </location>
</feature>
<sequence>MINKLLKSQLLTTFGARGLAAGGTFLLSYVLATFVSVQAFGAFMLCLSIMIGVQVFASLGTDRATLKYMGIATSNNNRREVAWIYKHVMLVNIVVGCLLGGVLWFAAPALSAVLLSATDNAVETLRVTALLSPLYSVIYLCNFLMKGWGKANISCLFEIGCISIVLSGVVVICAFLGITLSALALMASLACILLGYLAIALFIVFLFYRNSQLVNKEGVSFTKGFYRSLPDFLLVGIIFYYTQWGVGIVLGFFHNESDVAIFSLGLRLAMIIGFILTVYDSILGPRFSRLHHEGNSDGLRSLAQKSAFQMTCFSLIPAIFFVIWPESILMLFDADYSGATSVLRILVVGQLINVMTGSVILLLLMVDQQQAARNILIWSVVVGGIASLLLIPRYSAEGAAYALLICLLLQNVAAVYVVKKKFGFLMTDWRHVVSPRSRA</sequence>
<dbReference type="AlphaFoldDB" id="A0A2A4HK87"/>
<feature type="transmembrane region" description="Helical" evidence="6">
    <location>
        <begin position="229"/>
        <end position="253"/>
    </location>
</feature>
<organism evidence="7 8">
    <name type="scientific">Vreelandella nigrificans</name>
    <dbReference type="NCBI Taxonomy" id="2042704"/>
    <lineage>
        <taxon>Bacteria</taxon>
        <taxon>Pseudomonadati</taxon>
        <taxon>Pseudomonadota</taxon>
        <taxon>Gammaproteobacteria</taxon>
        <taxon>Oceanospirillales</taxon>
        <taxon>Halomonadaceae</taxon>
        <taxon>Vreelandella</taxon>
    </lineage>
</organism>